<dbReference type="SUPFAM" id="SSF57716">
    <property type="entry name" value="Glucocorticoid receptor-like (DNA-binding domain)"/>
    <property type="match status" value="1"/>
</dbReference>
<evidence type="ECO:0000256" key="3">
    <source>
        <dbReference type="ARBA" id="ARBA00022833"/>
    </source>
</evidence>
<dbReference type="AlphaFoldDB" id="A0A8C0LT28"/>
<feature type="transmembrane region" description="Helical" evidence="6">
    <location>
        <begin position="161"/>
        <end position="178"/>
    </location>
</feature>
<dbReference type="GO" id="GO:0048705">
    <property type="term" value="P:skeletal system morphogenesis"/>
    <property type="evidence" value="ECO:0007669"/>
    <property type="project" value="Ensembl"/>
</dbReference>
<dbReference type="GO" id="GO:0003677">
    <property type="term" value="F:DNA binding"/>
    <property type="evidence" value="ECO:0007669"/>
    <property type="project" value="InterPro"/>
</dbReference>
<dbReference type="Gene3D" id="4.10.1110.10">
    <property type="entry name" value="AN1-like Zinc finger"/>
    <property type="match status" value="1"/>
</dbReference>
<dbReference type="GO" id="GO:0003016">
    <property type="term" value="P:respiratory system process"/>
    <property type="evidence" value="ECO:0007669"/>
    <property type="project" value="Ensembl"/>
</dbReference>
<gene>
    <name evidence="8" type="primary">ZFAND5</name>
</gene>
<keyword evidence="1" id="KW-0479">Metal-binding</keyword>
<reference evidence="8" key="2">
    <citation type="submission" date="2025-09" db="UniProtKB">
        <authorList>
            <consortium name="Ensembl"/>
        </authorList>
    </citation>
    <scope>IDENTIFICATION</scope>
</reference>
<keyword evidence="9" id="KW-1185">Reference proteome</keyword>
<dbReference type="GO" id="GO:0060324">
    <property type="term" value="P:face development"/>
    <property type="evidence" value="ECO:0007669"/>
    <property type="project" value="Ensembl"/>
</dbReference>
<dbReference type="PROSITE" id="PS51036">
    <property type="entry name" value="ZF_A20"/>
    <property type="match status" value="1"/>
</dbReference>
<evidence type="ECO:0000256" key="1">
    <source>
        <dbReference type="ARBA" id="ARBA00022723"/>
    </source>
</evidence>
<dbReference type="GO" id="GO:0048745">
    <property type="term" value="P:smooth muscle tissue development"/>
    <property type="evidence" value="ECO:0007669"/>
    <property type="project" value="Ensembl"/>
</dbReference>
<reference evidence="8" key="1">
    <citation type="submission" date="2025-08" db="UniProtKB">
        <authorList>
            <consortium name="Ensembl"/>
        </authorList>
    </citation>
    <scope>IDENTIFICATION</scope>
</reference>
<feature type="region of interest" description="Disordered" evidence="5">
    <location>
        <begin position="185"/>
        <end position="216"/>
    </location>
</feature>
<dbReference type="GO" id="GO:0008270">
    <property type="term" value="F:zinc ion binding"/>
    <property type="evidence" value="ECO:0007669"/>
    <property type="project" value="UniProtKB-KW"/>
</dbReference>
<dbReference type="Ensembl" id="ENSCAFT00020038123.1">
    <property type="protein sequence ID" value="ENSCAFP00020033037.1"/>
    <property type="gene ID" value="ENSCAFG00020025658.1"/>
</dbReference>
<dbReference type="GO" id="GO:0001701">
    <property type="term" value="P:in utero embryonic development"/>
    <property type="evidence" value="ECO:0007669"/>
    <property type="project" value="Ensembl"/>
</dbReference>
<accession>A0A8C0LT28</accession>
<keyword evidence="3" id="KW-0862">Zinc</keyword>
<sequence length="240" mass="26294">MAQETNQTPGPMLCSTGCGFYGNPRTNGMCSVCYKEHLQRQQNSGRMSPMGTASGSNSPTSDSASVQRADTSLNNCEGAAGSTSEKSRNVPVAALPVTQQMTEMSISREDKITTPKTEVSEPVVTQPSPSVSQPSTSQSEEKAPELPKPKKNRCFMCRKKVGLTGIMEHFFFLIYLFMRNTQRQKERERQREKQAPRREPDVGLEPGSPGSGPGPKAALNCWATGAAPITEHIKQCIFYW</sequence>
<evidence type="ECO:0000313" key="8">
    <source>
        <dbReference type="Ensembl" id="ENSCAFP00020033037.1"/>
    </source>
</evidence>
<keyword evidence="6" id="KW-1133">Transmembrane helix</keyword>
<evidence type="ECO:0000256" key="4">
    <source>
        <dbReference type="PROSITE-ProRule" id="PRU00451"/>
    </source>
</evidence>
<feature type="compositionally biased region" description="Low complexity" evidence="5">
    <location>
        <begin position="120"/>
        <end position="138"/>
    </location>
</feature>
<organism evidence="8 9">
    <name type="scientific">Canis lupus dingo</name>
    <name type="common">dingo</name>
    <dbReference type="NCBI Taxonomy" id="286419"/>
    <lineage>
        <taxon>Eukaryota</taxon>
        <taxon>Metazoa</taxon>
        <taxon>Chordata</taxon>
        <taxon>Craniata</taxon>
        <taxon>Vertebrata</taxon>
        <taxon>Euteleostomi</taxon>
        <taxon>Mammalia</taxon>
        <taxon>Eutheria</taxon>
        <taxon>Laurasiatheria</taxon>
        <taxon>Carnivora</taxon>
        <taxon>Caniformia</taxon>
        <taxon>Canidae</taxon>
        <taxon>Canis</taxon>
    </lineage>
</organism>
<proteinExistence type="predicted"/>
<protein>
    <submittedName>
        <fullName evidence="8">Zinc finger AN1-type containing 5</fullName>
    </submittedName>
</protein>
<feature type="domain" description="A20-type" evidence="7">
    <location>
        <begin position="8"/>
        <end position="42"/>
    </location>
</feature>
<dbReference type="Gene3D" id="1.20.5.4770">
    <property type="match status" value="1"/>
</dbReference>
<dbReference type="Proteomes" id="UP000694391">
    <property type="component" value="Unplaced"/>
</dbReference>
<dbReference type="InterPro" id="IPR002653">
    <property type="entry name" value="Znf_A20"/>
</dbReference>
<keyword evidence="6" id="KW-0472">Membrane</keyword>
<feature type="compositionally biased region" description="Polar residues" evidence="5">
    <location>
        <begin position="40"/>
        <end position="75"/>
    </location>
</feature>
<dbReference type="FunFam" id="1.20.5.4770:FF:000001">
    <property type="entry name" value="Zinc finger AN1-type containing 6"/>
    <property type="match status" value="1"/>
</dbReference>
<dbReference type="GO" id="GO:0010761">
    <property type="term" value="P:fibroblast migration"/>
    <property type="evidence" value="ECO:0007669"/>
    <property type="project" value="Ensembl"/>
</dbReference>
<dbReference type="PANTHER" id="PTHR10634">
    <property type="entry name" value="AN1-TYPE ZINC FINGER PROTEIN"/>
    <property type="match status" value="1"/>
</dbReference>
<evidence type="ECO:0000259" key="7">
    <source>
        <dbReference type="PROSITE" id="PS51036"/>
    </source>
</evidence>
<feature type="compositionally biased region" description="Basic and acidic residues" evidence="5">
    <location>
        <begin position="185"/>
        <end position="201"/>
    </location>
</feature>
<keyword evidence="6" id="KW-0812">Transmembrane</keyword>
<name>A0A8C0LT28_CANLU</name>
<dbReference type="SUPFAM" id="SSF118310">
    <property type="entry name" value="AN1-like Zinc finger"/>
    <property type="match status" value="1"/>
</dbReference>
<dbReference type="GO" id="GO:0048008">
    <property type="term" value="P:platelet-derived growth factor receptor signaling pathway"/>
    <property type="evidence" value="ECO:0007669"/>
    <property type="project" value="Ensembl"/>
</dbReference>
<feature type="compositionally biased region" description="Basic and acidic residues" evidence="5">
    <location>
        <begin position="139"/>
        <end position="148"/>
    </location>
</feature>
<dbReference type="GeneTree" id="ENSGT00940000156165"/>
<evidence type="ECO:0000256" key="2">
    <source>
        <dbReference type="ARBA" id="ARBA00022771"/>
    </source>
</evidence>
<dbReference type="InterPro" id="IPR035896">
    <property type="entry name" value="AN1-like_Znf"/>
</dbReference>
<evidence type="ECO:0000256" key="5">
    <source>
        <dbReference type="SAM" id="MobiDB-lite"/>
    </source>
</evidence>
<dbReference type="SMART" id="SM00259">
    <property type="entry name" value="ZnF_A20"/>
    <property type="match status" value="1"/>
</dbReference>
<dbReference type="Pfam" id="PF01754">
    <property type="entry name" value="zf-A20"/>
    <property type="match status" value="1"/>
</dbReference>
<dbReference type="InterPro" id="IPR050652">
    <property type="entry name" value="AN1_A20_ZnFinger"/>
</dbReference>
<keyword evidence="2 4" id="KW-0863">Zinc-finger</keyword>
<evidence type="ECO:0000256" key="6">
    <source>
        <dbReference type="SAM" id="Phobius"/>
    </source>
</evidence>
<dbReference type="GO" id="GO:0001944">
    <property type="term" value="P:vasculature development"/>
    <property type="evidence" value="ECO:0007669"/>
    <property type="project" value="Ensembl"/>
</dbReference>
<evidence type="ECO:0000313" key="9">
    <source>
        <dbReference type="Proteomes" id="UP000694391"/>
    </source>
</evidence>
<feature type="region of interest" description="Disordered" evidence="5">
    <location>
        <begin position="39"/>
        <end position="150"/>
    </location>
</feature>
<dbReference type="PANTHER" id="PTHR10634:SF26">
    <property type="entry name" value="AN1-TYPE ZINC FINGER PROTEIN 5"/>
    <property type="match status" value="1"/>
</dbReference>